<dbReference type="FunFam" id="3.30.200.20:FF:000003">
    <property type="entry name" value="Non-specific serine/threonine protein kinase"/>
    <property type="match status" value="1"/>
</dbReference>
<evidence type="ECO:0000256" key="10">
    <source>
        <dbReference type="SAM" id="MobiDB-lite"/>
    </source>
</evidence>
<dbReference type="SUPFAM" id="SSF56112">
    <property type="entry name" value="Protein kinase-like (PK-like)"/>
    <property type="match status" value="1"/>
</dbReference>
<evidence type="ECO:0000256" key="7">
    <source>
        <dbReference type="ARBA" id="ARBA00047899"/>
    </source>
</evidence>
<dbReference type="Gene3D" id="1.10.510.10">
    <property type="entry name" value="Transferase(Phosphotransferase) domain 1"/>
    <property type="match status" value="1"/>
</dbReference>
<dbReference type="SMART" id="SM00220">
    <property type="entry name" value="S_TKc"/>
    <property type="match status" value="1"/>
</dbReference>
<dbReference type="AlphaFoldDB" id="A0A7S1TIY9"/>
<evidence type="ECO:0000256" key="8">
    <source>
        <dbReference type="ARBA" id="ARBA00048679"/>
    </source>
</evidence>
<reference evidence="12" key="1">
    <citation type="submission" date="2021-01" db="EMBL/GenBank/DDBJ databases">
        <authorList>
            <person name="Corre E."/>
            <person name="Pelletier E."/>
            <person name="Niang G."/>
            <person name="Scheremetjew M."/>
            <person name="Finn R."/>
            <person name="Kale V."/>
            <person name="Holt S."/>
            <person name="Cochrane G."/>
            <person name="Meng A."/>
            <person name="Brown T."/>
            <person name="Cohen L."/>
        </authorList>
    </citation>
    <scope>NUCLEOTIDE SEQUENCE</scope>
    <source>
        <strain evidence="12">SAG 36.94</strain>
    </source>
</reference>
<feature type="region of interest" description="Disordered" evidence="10">
    <location>
        <begin position="517"/>
        <end position="608"/>
    </location>
</feature>
<dbReference type="EC" id="2.7.11.1" evidence="1"/>
<keyword evidence="3" id="KW-0808">Transferase</keyword>
<keyword evidence="4 9" id="KW-0547">Nucleotide-binding</keyword>
<dbReference type="PROSITE" id="PS00107">
    <property type="entry name" value="PROTEIN_KINASE_ATP"/>
    <property type="match status" value="1"/>
</dbReference>
<dbReference type="InterPro" id="IPR011009">
    <property type="entry name" value="Kinase-like_dom_sf"/>
</dbReference>
<evidence type="ECO:0000256" key="1">
    <source>
        <dbReference type="ARBA" id="ARBA00012513"/>
    </source>
</evidence>
<dbReference type="InterPro" id="IPR008271">
    <property type="entry name" value="Ser/Thr_kinase_AS"/>
</dbReference>
<dbReference type="EMBL" id="HBGH01017919">
    <property type="protein sequence ID" value="CAD9237868.1"/>
    <property type="molecule type" value="Transcribed_RNA"/>
</dbReference>
<keyword evidence="2" id="KW-0723">Serine/threonine-protein kinase</keyword>
<dbReference type="GO" id="GO:0004674">
    <property type="term" value="F:protein serine/threonine kinase activity"/>
    <property type="evidence" value="ECO:0007669"/>
    <property type="project" value="UniProtKB-KW"/>
</dbReference>
<proteinExistence type="predicted"/>
<evidence type="ECO:0000259" key="11">
    <source>
        <dbReference type="PROSITE" id="PS50011"/>
    </source>
</evidence>
<dbReference type="InterPro" id="IPR017441">
    <property type="entry name" value="Protein_kinase_ATP_BS"/>
</dbReference>
<dbReference type="GO" id="GO:0007165">
    <property type="term" value="P:signal transduction"/>
    <property type="evidence" value="ECO:0007669"/>
    <property type="project" value="TreeGrafter"/>
</dbReference>
<feature type="domain" description="Protein kinase" evidence="11">
    <location>
        <begin position="8"/>
        <end position="267"/>
    </location>
</feature>
<gene>
    <name evidence="12" type="ORF">CCAE0312_LOCUS9967</name>
</gene>
<evidence type="ECO:0000256" key="6">
    <source>
        <dbReference type="ARBA" id="ARBA00022840"/>
    </source>
</evidence>
<dbReference type="CDD" id="cd14003">
    <property type="entry name" value="STKc_AMPK-like"/>
    <property type="match status" value="1"/>
</dbReference>
<protein>
    <recommendedName>
        <fullName evidence="1">non-specific serine/threonine protein kinase</fullName>
        <ecNumber evidence="1">2.7.11.1</ecNumber>
    </recommendedName>
</protein>
<feature type="compositionally biased region" description="Low complexity" evidence="10">
    <location>
        <begin position="654"/>
        <end position="669"/>
    </location>
</feature>
<accession>A0A7S1TIY9</accession>
<keyword evidence="6 9" id="KW-0067">ATP-binding</keyword>
<dbReference type="PROSITE" id="PS50011">
    <property type="entry name" value="PROTEIN_KINASE_DOM"/>
    <property type="match status" value="1"/>
</dbReference>
<feature type="compositionally biased region" description="Basic and acidic residues" evidence="10">
    <location>
        <begin position="563"/>
        <end position="575"/>
    </location>
</feature>
<dbReference type="InterPro" id="IPR000719">
    <property type="entry name" value="Prot_kinase_dom"/>
</dbReference>
<comment type="catalytic activity">
    <reaction evidence="7">
        <text>L-threonyl-[protein] + ATP = O-phospho-L-threonyl-[protein] + ADP + H(+)</text>
        <dbReference type="Rhea" id="RHEA:46608"/>
        <dbReference type="Rhea" id="RHEA-COMP:11060"/>
        <dbReference type="Rhea" id="RHEA-COMP:11605"/>
        <dbReference type="ChEBI" id="CHEBI:15378"/>
        <dbReference type="ChEBI" id="CHEBI:30013"/>
        <dbReference type="ChEBI" id="CHEBI:30616"/>
        <dbReference type="ChEBI" id="CHEBI:61977"/>
        <dbReference type="ChEBI" id="CHEBI:456216"/>
        <dbReference type="EC" id="2.7.11.1"/>
    </reaction>
</comment>
<feature type="compositionally biased region" description="Basic and acidic residues" evidence="10">
    <location>
        <begin position="590"/>
        <end position="608"/>
    </location>
</feature>
<evidence type="ECO:0000256" key="2">
    <source>
        <dbReference type="ARBA" id="ARBA00022527"/>
    </source>
</evidence>
<dbReference type="PROSITE" id="PS00108">
    <property type="entry name" value="PROTEIN_KINASE_ST"/>
    <property type="match status" value="1"/>
</dbReference>
<sequence length="734" mass="83039">MAARVGNYYLFETLGEGAFGKVKLGVHESTGEQVAVKIMDKKYIRASEMAMNVRREIAIMKALKHRNIVEMKQVLSSATKLYIIMELVTGGELFTKILKEGKIEERLARKYFQQLVDGVDYCHRRGICHRDLKPENLLIDEATGDLKITDFGLSTIRGGVESAEELLHTQCGSPNYCAPEILSSAKAGYSGQRVDVWSCGIVLFAILAGYLPFYDEDTKNLYRMIREDDVRFPRKFPVGARDLVKQLLNKDPDRRMTLAECRKHPWFSVDYKCDETVAEKLTQITLEGNSKSSPRKVGDDDIISEGKRFSTEWGQDPTTKLNSQSIAVDAKVVSKMSPHSIQEIEPISLIRTEDEPHALKNAYEFGFGRLSSLESKEEKIEHLVISYRQLFHVHQSGSLMQSRSFKYSYQNYINDPFLCRARSITDAWYVTLHQLVSKYCGEDIDVSHDQLAAFEALLEFWKSRAGSRAGDPTEEWWRQVGSPTPLERGGLRKCMEILNPKPAEDQITEFVQEDTTLAKHDSHENETRTEQNPTRHSPGLSPKRSHGEQSIPPFSPISPWSRRGRDMERRSRDVTDAQTNRAGDSPPLKLADRRQRSTPLDSHDRTTSFRLREVEAQLKFSLAARAVSDVTGGPRRLSSREHASPDFPNVVDQSSGISSGTSLGLSSSLKENQARNKKHWSQSGKLNTNPITSVFGIIRRESFDGKPLPLNPHSHATPPCVNFEMCWLWMAAGW</sequence>
<dbReference type="PANTHER" id="PTHR43895">
    <property type="entry name" value="CALCIUM/CALMODULIN-DEPENDENT PROTEIN KINASE KINASE-RELATED"/>
    <property type="match status" value="1"/>
</dbReference>
<name>A0A7S1TIY9_9RHOD</name>
<feature type="binding site" evidence="9">
    <location>
        <position position="37"/>
    </location>
    <ligand>
        <name>ATP</name>
        <dbReference type="ChEBI" id="CHEBI:30616"/>
    </ligand>
</feature>
<dbReference type="PANTHER" id="PTHR43895:SF32">
    <property type="entry name" value="SERINE_THREONINE-PROTEIN KINASE CHK1"/>
    <property type="match status" value="1"/>
</dbReference>
<feature type="compositionally biased region" description="Basic and acidic residues" evidence="10">
    <location>
        <begin position="517"/>
        <end position="529"/>
    </location>
</feature>
<comment type="catalytic activity">
    <reaction evidence="8">
        <text>L-seryl-[protein] + ATP = O-phospho-L-seryl-[protein] + ADP + H(+)</text>
        <dbReference type="Rhea" id="RHEA:17989"/>
        <dbReference type="Rhea" id="RHEA-COMP:9863"/>
        <dbReference type="Rhea" id="RHEA-COMP:11604"/>
        <dbReference type="ChEBI" id="CHEBI:15378"/>
        <dbReference type="ChEBI" id="CHEBI:29999"/>
        <dbReference type="ChEBI" id="CHEBI:30616"/>
        <dbReference type="ChEBI" id="CHEBI:83421"/>
        <dbReference type="ChEBI" id="CHEBI:456216"/>
        <dbReference type="EC" id="2.7.11.1"/>
    </reaction>
</comment>
<feature type="region of interest" description="Disordered" evidence="10">
    <location>
        <begin position="629"/>
        <end position="685"/>
    </location>
</feature>
<dbReference type="GO" id="GO:0005524">
    <property type="term" value="F:ATP binding"/>
    <property type="evidence" value="ECO:0007669"/>
    <property type="project" value="UniProtKB-UniRule"/>
</dbReference>
<keyword evidence="5" id="KW-0418">Kinase</keyword>
<evidence type="ECO:0000256" key="9">
    <source>
        <dbReference type="PROSITE-ProRule" id="PRU10141"/>
    </source>
</evidence>
<evidence type="ECO:0000256" key="3">
    <source>
        <dbReference type="ARBA" id="ARBA00022679"/>
    </source>
</evidence>
<evidence type="ECO:0000313" key="12">
    <source>
        <dbReference type="EMBL" id="CAD9237868.1"/>
    </source>
</evidence>
<dbReference type="FunFam" id="1.10.510.10:FF:000571">
    <property type="entry name" value="Maternal embryonic leucine zipper kinase"/>
    <property type="match status" value="1"/>
</dbReference>
<evidence type="ECO:0000256" key="5">
    <source>
        <dbReference type="ARBA" id="ARBA00022777"/>
    </source>
</evidence>
<organism evidence="12">
    <name type="scientific">Compsopogon caeruleus</name>
    <dbReference type="NCBI Taxonomy" id="31354"/>
    <lineage>
        <taxon>Eukaryota</taxon>
        <taxon>Rhodophyta</taxon>
        <taxon>Compsopogonophyceae</taxon>
        <taxon>Compsopogonales</taxon>
        <taxon>Compsopogonaceae</taxon>
        <taxon>Compsopogon</taxon>
    </lineage>
</organism>
<evidence type="ECO:0000256" key="4">
    <source>
        <dbReference type="ARBA" id="ARBA00022741"/>
    </source>
</evidence>
<dbReference type="Pfam" id="PF00069">
    <property type="entry name" value="Pkinase"/>
    <property type="match status" value="1"/>
</dbReference>